<evidence type="ECO:0000313" key="2">
    <source>
        <dbReference type="EMBL" id="ONH31860.1"/>
    </source>
</evidence>
<evidence type="ECO:0000256" key="1">
    <source>
        <dbReference type="SAM" id="MobiDB-lite"/>
    </source>
</evidence>
<reference evidence="3" key="1">
    <citation type="submission" date="2016-10" db="EMBL/GenBank/DDBJ databases">
        <title>Frankia sp. NRRL B-16386 Genome sequencing.</title>
        <authorList>
            <person name="Ghodhbane-Gtari F."/>
            <person name="Swanson E."/>
            <person name="Gueddou A."/>
            <person name="Hezbri K."/>
            <person name="Ktari K."/>
            <person name="Nouioui I."/>
            <person name="Morris K."/>
            <person name="Simpson S."/>
            <person name="Abebe-Akele F."/>
            <person name="Thomas K."/>
            <person name="Gtari M."/>
            <person name="Tisa L.S."/>
        </authorList>
    </citation>
    <scope>NUCLEOTIDE SEQUENCE [LARGE SCALE GENOMIC DNA]</scope>
    <source>
        <strain evidence="3">NRRL B-16386</strain>
    </source>
</reference>
<name>A0A1V2IFU6_9ACTN</name>
<organism evidence="2 3">
    <name type="scientific">Pseudofrankia asymbiotica</name>
    <dbReference type="NCBI Taxonomy" id="1834516"/>
    <lineage>
        <taxon>Bacteria</taxon>
        <taxon>Bacillati</taxon>
        <taxon>Actinomycetota</taxon>
        <taxon>Actinomycetes</taxon>
        <taxon>Frankiales</taxon>
        <taxon>Frankiaceae</taxon>
        <taxon>Pseudofrankia</taxon>
    </lineage>
</organism>
<keyword evidence="3" id="KW-1185">Reference proteome</keyword>
<sequence length="716" mass="74415">MKRPIDADPTDPAGDVHSPAPGAGSVAPAVLEALAAAVERAMPSLVALIPREPAAQLGRLGLAGPAGTTEVRAVGRLPAAALGLEGAVSRVTSGPVALDREGDGRTIAGPLPWVAAGQPPPPVTHAGPVPMPVPGPRPVTRSGPMREPVPAGAPPTPPFVPSFPAGPAESPVLRELRRLGPMLATRLHGALEVAVERLALPDVPPGLTADVSRPPDGHRTVVLSAAGGGDLENAVIMLDQFCWGVTVLVANLVRALRTHPGVEPLLTPPGAEGDPTPAEAETAVAAWHGRAHLALGVATAAAVLAEVTPPAVIGREAAIVGAGLGAAALVLAEAPMPAAYAAAATARRRAEYLLPRGSVGHVEPAGHRIGLLEEELAETEDAVFAGNGLVAEVPGGAVIRTGTDGGFVSVRLDVLAGPPEDVEVLGWDEVVEISWTSVAGAASVLGRPLDAGYARLGGHLREQTPPWPGELRLRVHVTGRDEWTGGVTVPGVMVDERYQLIVWEAPRGPEIVHKRSDRLGARLRGEPEPPPDDRPERAYRWVRRASISEGATITVIAGTTDIRAVVRAFGANPAAPRSFWDTRASDDLTMRALAVVAVDGAVVAIEDNAFRGSRPEVLAALSRLGRAGSVFWNVSAGPRLGLAEGGEALFDGFEPGMWQATPAAAEPYLVGLDFEDFRDRAEKCLVAVERFTGYAVQAHDLERIEEADVAYEIPDR</sequence>
<dbReference type="AlphaFoldDB" id="A0A1V2IFU6"/>
<dbReference type="EMBL" id="MOMC01000014">
    <property type="protein sequence ID" value="ONH31860.1"/>
    <property type="molecule type" value="Genomic_DNA"/>
</dbReference>
<proteinExistence type="predicted"/>
<dbReference type="STRING" id="1834516.BL253_06835"/>
<dbReference type="OrthoDB" id="4485313at2"/>
<evidence type="ECO:0000313" key="3">
    <source>
        <dbReference type="Proteomes" id="UP000188929"/>
    </source>
</evidence>
<gene>
    <name evidence="2" type="ORF">BL253_06835</name>
</gene>
<accession>A0A1V2IFU6</accession>
<dbReference type="Proteomes" id="UP000188929">
    <property type="component" value="Unassembled WGS sequence"/>
</dbReference>
<feature type="region of interest" description="Disordered" evidence="1">
    <location>
        <begin position="1"/>
        <end position="21"/>
    </location>
</feature>
<comment type="caution">
    <text evidence="2">The sequence shown here is derived from an EMBL/GenBank/DDBJ whole genome shotgun (WGS) entry which is preliminary data.</text>
</comment>
<dbReference type="RefSeq" id="WP_076814606.1">
    <property type="nucleotide sequence ID" value="NZ_MOMC01000014.1"/>
</dbReference>
<protein>
    <submittedName>
        <fullName evidence="2">Uncharacterized protein</fullName>
    </submittedName>
</protein>